<evidence type="ECO:0000256" key="1">
    <source>
        <dbReference type="ARBA" id="ARBA00023015"/>
    </source>
</evidence>
<dbReference type="SMART" id="SM00421">
    <property type="entry name" value="HTH_LUXR"/>
    <property type="match status" value="1"/>
</dbReference>
<protein>
    <submittedName>
        <fullName evidence="5">Sigma-70, region 4 family protein</fullName>
    </submittedName>
</protein>
<dbReference type="InterPro" id="IPR016032">
    <property type="entry name" value="Sig_transdc_resp-reg_C-effctor"/>
</dbReference>
<dbReference type="Gene3D" id="1.10.10.10">
    <property type="entry name" value="Winged helix-like DNA-binding domain superfamily/Winged helix DNA-binding domain"/>
    <property type="match status" value="1"/>
</dbReference>
<evidence type="ECO:0000259" key="4">
    <source>
        <dbReference type="PROSITE" id="PS50043"/>
    </source>
</evidence>
<dbReference type="PANTHER" id="PTHR44688">
    <property type="entry name" value="DNA-BINDING TRANSCRIPTIONAL ACTIVATOR DEVR_DOSR"/>
    <property type="match status" value="1"/>
</dbReference>
<dbReference type="EMBL" id="CP022605">
    <property type="protein sequence ID" value="ASV88450.1"/>
    <property type="molecule type" value="Genomic_DNA"/>
</dbReference>
<dbReference type="RefSeq" id="WP_095448336.1">
    <property type="nucleotide sequence ID" value="NZ_CP022605.1"/>
</dbReference>
<dbReference type="GO" id="GO:0003677">
    <property type="term" value="F:DNA binding"/>
    <property type="evidence" value="ECO:0007669"/>
    <property type="project" value="UniProtKB-KW"/>
</dbReference>
<dbReference type="PROSITE" id="PS50043">
    <property type="entry name" value="HTH_LUXR_2"/>
    <property type="match status" value="1"/>
</dbReference>
<gene>
    <name evidence="5" type="ORF">CES85_3160</name>
</gene>
<accession>A0A248UPH1</accession>
<dbReference type="AlphaFoldDB" id="A0A248UPH1"/>
<dbReference type="Proteomes" id="UP000215256">
    <property type="component" value="Plasmid unnamed1"/>
</dbReference>
<evidence type="ECO:0000313" key="6">
    <source>
        <dbReference type="Proteomes" id="UP000215256"/>
    </source>
</evidence>
<proteinExistence type="predicted"/>
<dbReference type="KEGG" id="och:CES85_3160"/>
<dbReference type="Pfam" id="PF00196">
    <property type="entry name" value="GerE"/>
    <property type="match status" value="1"/>
</dbReference>
<keyword evidence="1" id="KW-0805">Transcription regulation</keyword>
<feature type="domain" description="HTH luxR-type" evidence="4">
    <location>
        <begin position="208"/>
        <end position="273"/>
    </location>
</feature>
<reference evidence="5 6" key="1">
    <citation type="submission" date="2017-07" db="EMBL/GenBank/DDBJ databases">
        <title>Phylogenetic study on the rhizospheric bacterium Ochrobactrum sp. A44.</title>
        <authorList>
            <person name="Krzyzanowska D.M."/>
            <person name="Ossowicki A."/>
            <person name="Rajewska M."/>
            <person name="Maciag T."/>
            <person name="Kaczynski Z."/>
            <person name="Czerwicka M."/>
            <person name="Jafra S."/>
        </authorList>
    </citation>
    <scope>NUCLEOTIDE SEQUENCE [LARGE SCALE GENOMIC DNA]</scope>
    <source>
        <strain evidence="5 6">A44</strain>
        <plasmid evidence="5 6">unnamed1</plasmid>
    </source>
</reference>
<evidence type="ECO:0000256" key="2">
    <source>
        <dbReference type="ARBA" id="ARBA00023125"/>
    </source>
</evidence>
<sequence length="280" mass="32084">MMKMQHSGTNKTQDSVVAEMISAIDNPEYPRIAMRALNRLVQADASAMYVYSGDELVYILDDDIGHLVDSRFLDSYRKTTYRLNPFYQHHRIGIESGAYTMGQLARSQSFRKPIAEFTGIEIDDAEEIGYRTHGFPKRCSELAIAVKLSPLQTVQIALYRSGYNAFQTHELSTLKGLNQTFSALYSRFWQYHQLSHVSDDNILQSALHGLSRGELSNREQEVLLLDLNGSDARQIARKLNISEETVKTHRKRAFIKLGLNTKSQLFQTILRRIISRRHID</sequence>
<organism evidence="5 6">
    <name type="scientific">Ochrobactrum quorumnocens</name>
    <dbReference type="NCBI Taxonomy" id="271865"/>
    <lineage>
        <taxon>Bacteria</taxon>
        <taxon>Pseudomonadati</taxon>
        <taxon>Pseudomonadota</taxon>
        <taxon>Alphaproteobacteria</taxon>
        <taxon>Hyphomicrobiales</taxon>
        <taxon>Brucellaceae</taxon>
        <taxon>Brucella/Ochrobactrum group</taxon>
        <taxon>Ochrobactrum</taxon>
    </lineage>
</organism>
<evidence type="ECO:0000256" key="3">
    <source>
        <dbReference type="ARBA" id="ARBA00023163"/>
    </source>
</evidence>
<dbReference type="PRINTS" id="PR00038">
    <property type="entry name" value="HTHLUXR"/>
</dbReference>
<dbReference type="SUPFAM" id="SSF46894">
    <property type="entry name" value="C-terminal effector domain of the bipartite response regulators"/>
    <property type="match status" value="1"/>
</dbReference>
<keyword evidence="5" id="KW-0614">Plasmid</keyword>
<evidence type="ECO:0000313" key="5">
    <source>
        <dbReference type="EMBL" id="ASV88450.1"/>
    </source>
</evidence>
<dbReference type="PANTHER" id="PTHR44688:SF16">
    <property type="entry name" value="DNA-BINDING TRANSCRIPTIONAL ACTIVATOR DEVR_DOSR"/>
    <property type="match status" value="1"/>
</dbReference>
<dbReference type="GO" id="GO:0006355">
    <property type="term" value="P:regulation of DNA-templated transcription"/>
    <property type="evidence" value="ECO:0007669"/>
    <property type="project" value="InterPro"/>
</dbReference>
<keyword evidence="2" id="KW-0238">DNA-binding</keyword>
<geneLocation type="plasmid" evidence="5 6">
    <name>unnamed1</name>
</geneLocation>
<dbReference type="OrthoDB" id="343383at2"/>
<keyword evidence="3" id="KW-0804">Transcription</keyword>
<dbReference type="InterPro" id="IPR000792">
    <property type="entry name" value="Tscrpt_reg_LuxR_C"/>
</dbReference>
<dbReference type="CDD" id="cd06170">
    <property type="entry name" value="LuxR_C_like"/>
    <property type="match status" value="1"/>
</dbReference>
<dbReference type="InterPro" id="IPR036388">
    <property type="entry name" value="WH-like_DNA-bd_sf"/>
</dbReference>
<dbReference type="PROSITE" id="PS00622">
    <property type="entry name" value="HTH_LUXR_1"/>
    <property type="match status" value="1"/>
</dbReference>
<name>A0A248UPH1_9HYPH</name>